<evidence type="ECO:0000256" key="1">
    <source>
        <dbReference type="ARBA" id="ARBA00006622"/>
    </source>
</evidence>
<dbReference type="Gene3D" id="2.60.120.10">
    <property type="entry name" value="Jelly Rolls"/>
    <property type="match status" value="1"/>
</dbReference>
<keyword evidence="3 7" id="KW-0223">Dioxygenase</keyword>
<evidence type="ECO:0000313" key="8">
    <source>
        <dbReference type="Proteomes" id="UP001552594"/>
    </source>
</evidence>
<organism evidence="7 8">
    <name type="scientific">Streptomyces orinoci</name>
    <name type="common">Streptoverticillium orinoci</name>
    <dbReference type="NCBI Taxonomy" id="67339"/>
    <lineage>
        <taxon>Bacteria</taxon>
        <taxon>Bacillati</taxon>
        <taxon>Actinomycetota</taxon>
        <taxon>Actinomycetes</taxon>
        <taxon>Kitasatosporales</taxon>
        <taxon>Streptomycetaceae</taxon>
        <taxon>Streptomyces</taxon>
    </lineage>
</organism>
<name>A0ABV3K361_STRON</name>
<dbReference type="Pfam" id="PF05995">
    <property type="entry name" value="CDO_I"/>
    <property type="match status" value="1"/>
</dbReference>
<protein>
    <submittedName>
        <fullName evidence="7">Cysteine dioxygenase</fullName>
    </submittedName>
</protein>
<dbReference type="InterPro" id="IPR011051">
    <property type="entry name" value="RmlC_Cupin_sf"/>
</dbReference>
<reference evidence="7 8" key="1">
    <citation type="submission" date="2024-06" db="EMBL/GenBank/DDBJ databases">
        <title>The Natural Products Discovery Center: Release of the First 8490 Sequenced Strains for Exploring Actinobacteria Biosynthetic Diversity.</title>
        <authorList>
            <person name="Kalkreuter E."/>
            <person name="Kautsar S.A."/>
            <person name="Yang D."/>
            <person name="Bader C.D."/>
            <person name="Teijaro C.N."/>
            <person name="Fluegel L."/>
            <person name="Davis C.M."/>
            <person name="Simpson J.R."/>
            <person name="Lauterbach L."/>
            <person name="Steele A.D."/>
            <person name="Gui C."/>
            <person name="Meng S."/>
            <person name="Li G."/>
            <person name="Viehrig K."/>
            <person name="Ye F."/>
            <person name="Su P."/>
            <person name="Kiefer A.F."/>
            <person name="Nichols A."/>
            <person name="Cepeda A.J."/>
            <person name="Yan W."/>
            <person name="Fan B."/>
            <person name="Jiang Y."/>
            <person name="Adhikari A."/>
            <person name="Zheng C.-J."/>
            <person name="Schuster L."/>
            <person name="Cowan T.M."/>
            <person name="Smanski M.J."/>
            <person name="Chevrette M.G."/>
            <person name="De Carvalho L.P.S."/>
            <person name="Shen B."/>
        </authorList>
    </citation>
    <scope>NUCLEOTIDE SEQUENCE [LARGE SCALE GENOMIC DNA]</scope>
    <source>
        <strain evidence="7 8">NPDC052347</strain>
    </source>
</reference>
<dbReference type="InterPro" id="IPR014710">
    <property type="entry name" value="RmlC-like_jellyroll"/>
</dbReference>
<evidence type="ECO:0000313" key="7">
    <source>
        <dbReference type="EMBL" id="MEV5509388.1"/>
    </source>
</evidence>
<dbReference type="PANTHER" id="PTHR12918">
    <property type="entry name" value="CYSTEINE DIOXYGENASE"/>
    <property type="match status" value="1"/>
</dbReference>
<keyword evidence="8" id="KW-1185">Reference proteome</keyword>
<feature type="compositionally biased region" description="Polar residues" evidence="6">
    <location>
        <begin position="1"/>
        <end position="10"/>
    </location>
</feature>
<feature type="compositionally biased region" description="Pro residues" evidence="6">
    <location>
        <begin position="20"/>
        <end position="38"/>
    </location>
</feature>
<comment type="similarity">
    <text evidence="1">Belongs to the cysteine dioxygenase family.</text>
</comment>
<dbReference type="RefSeq" id="WP_109284270.1">
    <property type="nucleotide sequence ID" value="NZ_JBFAUK010000020.1"/>
</dbReference>
<dbReference type="PANTHER" id="PTHR12918:SF1">
    <property type="entry name" value="CYSTEINE DIOXYGENASE TYPE 1"/>
    <property type="match status" value="1"/>
</dbReference>
<evidence type="ECO:0000256" key="3">
    <source>
        <dbReference type="ARBA" id="ARBA00022964"/>
    </source>
</evidence>
<feature type="region of interest" description="Disordered" evidence="6">
    <location>
        <begin position="1"/>
        <end position="38"/>
    </location>
</feature>
<dbReference type="EMBL" id="JBFAUK010000020">
    <property type="protein sequence ID" value="MEV5509388.1"/>
    <property type="molecule type" value="Genomic_DNA"/>
</dbReference>
<evidence type="ECO:0000256" key="5">
    <source>
        <dbReference type="ARBA" id="ARBA00023004"/>
    </source>
</evidence>
<dbReference type="Proteomes" id="UP001552594">
    <property type="component" value="Unassembled WGS sequence"/>
</dbReference>
<gene>
    <name evidence="7" type="ORF">AB0L16_23635</name>
</gene>
<evidence type="ECO:0000256" key="4">
    <source>
        <dbReference type="ARBA" id="ARBA00023002"/>
    </source>
</evidence>
<keyword evidence="2" id="KW-0479">Metal-binding</keyword>
<sequence length="197" mass="20793">MPFSVQPSHTSARSGAPSAPDSPAPAAPASPSSAPPSPGELLCFARRVAADAALVAALPLDPEGRTWIRLAGPHGGEAWLIGWPPGAGTGWHDHGGSSGAFALAAGTLTEQSLAVQLPTEGWKLLELADGVDRERRLTGGQGRAFGPHHVHQVFNPSAGEHAVSVHAYHPPLPMMRRYGRTGRVLRLEEVEWPREWA</sequence>
<accession>A0ABV3K361</accession>
<dbReference type="CDD" id="cd10548">
    <property type="entry name" value="cupin_CDO"/>
    <property type="match status" value="1"/>
</dbReference>
<keyword evidence="4" id="KW-0560">Oxidoreductase</keyword>
<comment type="caution">
    <text evidence="7">The sequence shown here is derived from an EMBL/GenBank/DDBJ whole genome shotgun (WGS) entry which is preliminary data.</text>
</comment>
<dbReference type="GO" id="GO:0051213">
    <property type="term" value="F:dioxygenase activity"/>
    <property type="evidence" value="ECO:0007669"/>
    <property type="project" value="UniProtKB-KW"/>
</dbReference>
<proteinExistence type="inferred from homology"/>
<evidence type="ECO:0000256" key="6">
    <source>
        <dbReference type="SAM" id="MobiDB-lite"/>
    </source>
</evidence>
<keyword evidence="5" id="KW-0408">Iron</keyword>
<dbReference type="SUPFAM" id="SSF51182">
    <property type="entry name" value="RmlC-like cupins"/>
    <property type="match status" value="1"/>
</dbReference>
<evidence type="ECO:0000256" key="2">
    <source>
        <dbReference type="ARBA" id="ARBA00022723"/>
    </source>
</evidence>
<dbReference type="InterPro" id="IPR010300">
    <property type="entry name" value="CDO_1"/>
</dbReference>